<reference evidence="2 3" key="1">
    <citation type="submission" date="2017-10" db="EMBL/GenBank/DDBJ databases">
        <title>Resolving the taxonomy of Roseburia spp., Eubacterium rectale and Agathobacter spp. through phylogenomic analysis.</title>
        <authorList>
            <person name="Sheridan P.O."/>
            <person name="Walker A.W."/>
            <person name="Duncan S.H."/>
            <person name="Scott K.P."/>
            <person name="Toole P.W.O."/>
            <person name="Luis P."/>
            <person name="Flint H.J."/>
        </authorList>
    </citation>
    <scope>NUCLEOTIDE SEQUENCE [LARGE SCALE GENOMIC DNA]</scope>
    <source>
        <strain evidence="2 3">JK626</strain>
    </source>
</reference>
<dbReference type="InterPro" id="IPR019017">
    <property type="entry name" value="Sig_transdc_His_kin_a/b-loop_C"/>
</dbReference>
<evidence type="ECO:0000259" key="1">
    <source>
        <dbReference type="PROSITE" id="PS51426"/>
    </source>
</evidence>
<dbReference type="PROSITE" id="PS51426">
    <property type="entry name" value="ABL"/>
    <property type="match status" value="1"/>
</dbReference>
<feature type="domain" description="ABL" evidence="1">
    <location>
        <begin position="142"/>
        <end position="242"/>
    </location>
</feature>
<dbReference type="Pfam" id="PF01370">
    <property type="entry name" value="Epimerase"/>
    <property type="match status" value="1"/>
</dbReference>
<dbReference type="EMBL" id="PDYF01000028">
    <property type="protein sequence ID" value="PHU34307.1"/>
    <property type="molecule type" value="Genomic_DNA"/>
</dbReference>
<dbReference type="Gene3D" id="3.40.50.720">
    <property type="entry name" value="NAD(P)-binding Rossmann-like Domain"/>
    <property type="match status" value="1"/>
</dbReference>
<dbReference type="GO" id="GO:0000160">
    <property type="term" value="P:phosphorelay signal transduction system"/>
    <property type="evidence" value="ECO:0007669"/>
    <property type="project" value="InterPro"/>
</dbReference>
<sequence length="366" mass="41158">MNTIGILGATGAIGSRTLKLLQGKYKLRASYLRNERQSTEDCEYMRVDVSKEEDLRKFMDGLSAVINCAGASYLNGERVSKIAGELKIPYIDPSGETFLEDKLEELKKDNIFVLSSGYFPGLTGVLMRNTCEGFDEPLSISGYSVSEEIPSQSAIEDFILTNLSGFGVTGSYYEDGQIKRDDTPVVEIIQNMPYQLTNYLSVEAEHIAREFNLKKANWYNASFGEEIIGKLQQAIIEFRQGSDRYKETIKEVPKLFEEKLKDIEGYTYIYVEGQGTKNGMLYSSKSSVKCSCSSELSALIAASTAEFVLKNKVDPGIHYAMDLLKPEDVIARLEDLNVEYKHRESLEQIFEVGKEDSFEEYEEGVI</sequence>
<dbReference type="GO" id="GO:0004673">
    <property type="term" value="F:protein histidine kinase activity"/>
    <property type="evidence" value="ECO:0007669"/>
    <property type="project" value="InterPro"/>
</dbReference>
<evidence type="ECO:0000313" key="3">
    <source>
        <dbReference type="Proteomes" id="UP000225889"/>
    </source>
</evidence>
<evidence type="ECO:0000313" key="2">
    <source>
        <dbReference type="EMBL" id="PHU34307.1"/>
    </source>
</evidence>
<dbReference type="GO" id="GO:0005886">
    <property type="term" value="C:plasma membrane"/>
    <property type="evidence" value="ECO:0007669"/>
    <property type="project" value="InterPro"/>
</dbReference>
<dbReference type="InterPro" id="IPR001509">
    <property type="entry name" value="Epimerase_deHydtase"/>
</dbReference>
<dbReference type="PANTHER" id="PTHR43781:SF1">
    <property type="entry name" value="SACCHAROPINE DEHYDROGENASE"/>
    <property type="match status" value="1"/>
</dbReference>
<accession>A0A2G3DTD9</accession>
<gene>
    <name evidence="2" type="ORF">CSX01_10840</name>
</gene>
<proteinExistence type="predicted"/>
<comment type="caution">
    <text evidence="2">The sequence shown here is derived from an EMBL/GenBank/DDBJ whole genome shotgun (WGS) entry which is preliminary data.</text>
</comment>
<dbReference type="SUPFAM" id="SSF51735">
    <property type="entry name" value="NAD(P)-binding Rossmann-fold domains"/>
    <property type="match status" value="1"/>
</dbReference>
<name>A0A2G3DTD9_9FIRM</name>
<protein>
    <submittedName>
        <fullName evidence="2">Saccharopine dehydrogenase</fullName>
    </submittedName>
</protein>
<reference evidence="2 3" key="2">
    <citation type="submission" date="2017-10" db="EMBL/GenBank/DDBJ databases">
        <authorList>
            <person name="Banno H."/>
            <person name="Chua N.-H."/>
        </authorList>
    </citation>
    <scope>NUCLEOTIDE SEQUENCE [LARGE SCALE GENOMIC DNA]</scope>
    <source>
        <strain evidence="2 3">JK626</strain>
    </source>
</reference>
<dbReference type="PANTHER" id="PTHR43781">
    <property type="entry name" value="SACCHAROPINE DEHYDROGENASE"/>
    <property type="match status" value="1"/>
</dbReference>
<organism evidence="2 3">
    <name type="scientific">Pseudobutyrivibrio ruminis</name>
    <dbReference type="NCBI Taxonomy" id="46206"/>
    <lineage>
        <taxon>Bacteria</taxon>
        <taxon>Bacillati</taxon>
        <taxon>Bacillota</taxon>
        <taxon>Clostridia</taxon>
        <taxon>Lachnospirales</taxon>
        <taxon>Lachnospiraceae</taxon>
        <taxon>Pseudobutyrivibrio</taxon>
    </lineage>
</organism>
<dbReference type="AlphaFoldDB" id="A0A2G3DTD9"/>
<dbReference type="Proteomes" id="UP000225889">
    <property type="component" value="Unassembled WGS sequence"/>
</dbReference>
<dbReference type="InterPro" id="IPR036291">
    <property type="entry name" value="NAD(P)-bd_dom_sf"/>
</dbReference>
<dbReference type="GO" id="GO:0006355">
    <property type="term" value="P:regulation of DNA-templated transcription"/>
    <property type="evidence" value="ECO:0007669"/>
    <property type="project" value="InterPro"/>
</dbReference>
<dbReference type="GO" id="GO:0005524">
    <property type="term" value="F:ATP binding"/>
    <property type="evidence" value="ECO:0007669"/>
    <property type="project" value="InterPro"/>
</dbReference>
<dbReference type="RefSeq" id="WP_099392408.1">
    <property type="nucleotide sequence ID" value="NZ_PDYF01000028.1"/>
</dbReference>